<comment type="caution">
    <text evidence="3">The sequence shown here is derived from an EMBL/GenBank/DDBJ whole genome shotgun (WGS) entry which is preliminary data.</text>
</comment>
<keyword evidence="2" id="KW-1133">Transmembrane helix</keyword>
<proteinExistence type="predicted"/>
<dbReference type="PANTHER" id="PTHR15887:SF1">
    <property type="entry name" value="TRANSMEMBRANE PROTEIN 69"/>
    <property type="match status" value="1"/>
</dbReference>
<feature type="region of interest" description="Disordered" evidence="1">
    <location>
        <begin position="1"/>
        <end position="22"/>
    </location>
</feature>
<sequence>MSTTDDIPFDNAAPAVRGTRGVPPRDVHHHRMAWTLGLLGLVPFVIMVGLLAYAGREFIAYPQIILALSGYSATILAFLGGIRWGHVLTPAPESGRTLLISVLPSLFGWAMLFVPSPFMFAGYALGFAMTGLWDVFAARRGHLPAWFGRLRLVLSLIVTLCQLVAFAATFS</sequence>
<feature type="transmembrane region" description="Helical" evidence="2">
    <location>
        <begin position="33"/>
        <end position="54"/>
    </location>
</feature>
<dbReference type="Proteomes" id="UP000664122">
    <property type="component" value="Unassembled WGS sequence"/>
</dbReference>
<gene>
    <name evidence="3" type="ORF">J1C48_15370</name>
</gene>
<dbReference type="PANTHER" id="PTHR15887">
    <property type="entry name" value="TRANSMEMBRANE PROTEIN 69"/>
    <property type="match status" value="1"/>
</dbReference>
<keyword evidence="2" id="KW-0812">Transmembrane</keyword>
<dbReference type="Pfam" id="PF11911">
    <property type="entry name" value="DUF3429"/>
    <property type="match status" value="1"/>
</dbReference>
<dbReference type="EMBL" id="JAFMPP010000014">
    <property type="protein sequence ID" value="MBO0663959.1"/>
    <property type="molecule type" value="Genomic_DNA"/>
</dbReference>
<feature type="transmembrane region" description="Helical" evidence="2">
    <location>
        <begin position="150"/>
        <end position="170"/>
    </location>
</feature>
<dbReference type="AlphaFoldDB" id="A0A939G2N5"/>
<evidence type="ECO:0000313" key="3">
    <source>
        <dbReference type="EMBL" id="MBO0663959.1"/>
    </source>
</evidence>
<keyword evidence="2" id="KW-0472">Membrane</keyword>
<evidence type="ECO:0000256" key="1">
    <source>
        <dbReference type="SAM" id="MobiDB-lite"/>
    </source>
</evidence>
<accession>A0A939G2N5</accession>
<dbReference type="RefSeq" id="WP_207258870.1">
    <property type="nucleotide sequence ID" value="NZ_JAFMPP010000014.1"/>
</dbReference>
<feature type="transmembrane region" description="Helical" evidence="2">
    <location>
        <begin position="60"/>
        <end position="85"/>
    </location>
</feature>
<name>A0A939G2N5_9HYPH</name>
<evidence type="ECO:0000256" key="2">
    <source>
        <dbReference type="SAM" id="Phobius"/>
    </source>
</evidence>
<reference evidence="3" key="1">
    <citation type="submission" date="2021-03" db="EMBL/GenBank/DDBJ databases">
        <title>Whole genome sequence of Jiella sp. CQZ9-1.</title>
        <authorList>
            <person name="Tuo L."/>
        </authorList>
    </citation>
    <scope>NUCLEOTIDE SEQUENCE</scope>
    <source>
        <strain evidence="3">CQZ9-1</strain>
    </source>
</reference>
<organism evidence="3 4">
    <name type="scientific">Jiella flava</name>
    <dbReference type="NCBI Taxonomy" id="2816857"/>
    <lineage>
        <taxon>Bacteria</taxon>
        <taxon>Pseudomonadati</taxon>
        <taxon>Pseudomonadota</taxon>
        <taxon>Alphaproteobacteria</taxon>
        <taxon>Hyphomicrobiales</taxon>
        <taxon>Aurantimonadaceae</taxon>
        <taxon>Jiella</taxon>
    </lineage>
</organism>
<evidence type="ECO:0000313" key="4">
    <source>
        <dbReference type="Proteomes" id="UP000664122"/>
    </source>
</evidence>
<protein>
    <submittedName>
        <fullName evidence="3">DUF3429 domain-containing protein</fullName>
    </submittedName>
</protein>
<keyword evidence="4" id="KW-1185">Reference proteome</keyword>
<dbReference type="InterPro" id="IPR021836">
    <property type="entry name" value="DUF3429"/>
</dbReference>